<keyword evidence="2" id="KW-1185">Reference proteome</keyword>
<proteinExistence type="predicted"/>
<reference evidence="1" key="2">
    <citation type="submission" date="2020-11" db="EMBL/GenBank/DDBJ databases">
        <authorList>
            <person name="McCartney M.A."/>
            <person name="Auch B."/>
            <person name="Kono T."/>
            <person name="Mallez S."/>
            <person name="Becker A."/>
            <person name="Gohl D.M."/>
            <person name="Silverstein K.A.T."/>
            <person name="Koren S."/>
            <person name="Bechman K.B."/>
            <person name="Herman A."/>
            <person name="Abrahante J.E."/>
            <person name="Garbe J."/>
        </authorList>
    </citation>
    <scope>NUCLEOTIDE SEQUENCE</scope>
    <source>
        <strain evidence="1">Duluth1</strain>
        <tissue evidence="1">Whole animal</tissue>
    </source>
</reference>
<evidence type="ECO:0000313" key="1">
    <source>
        <dbReference type="EMBL" id="KAH3771573.1"/>
    </source>
</evidence>
<dbReference type="AlphaFoldDB" id="A0A9D4IH18"/>
<name>A0A9D4IH18_DREPO</name>
<reference evidence="1" key="1">
    <citation type="journal article" date="2019" name="bioRxiv">
        <title>The Genome of the Zebra Mussel, Dreissena polymorpha: A Resource for Invasive Species Research.</title>
        <authorList>
            <person name="McCartney M.A."/>
            <person name="Auch B."/>
            <person name="Kono T."/>
            <person name="Mallez S."/>
            <person name="Zhang Y."/>
            <person name="Obille A."/>
            <person name="Becker A."/>
            <person name="Abrahante J.E."/>
            <person name="Garbe J."/>
            <person name="Badalamenti J.P."/>
            <person name="Herman A."/>
            <person name="Mangelson H."/>
            <person name="Liachko I."/>
            <person name="Sullivan S."/>
            <person name="Sone E.D."/>
            <person name="Koren S."/>
            <person name="Silverstein K.A.T."/>
            <person name="Beckman K.B."/>
            <person name="Gohl D.M."/>
        </authorList>
    </citation>
    <scope>NUCLEOTIDE SEQUENCE</scope>
    <source>
        <strain evidence="1">Duluth1</strain>
        <tissue evidence="1">Whole animal</tissue>
    </source>
</reference>
<sequence length="57" mass="6358">MDCSNSKDVGHIVSNFTCFKQRSQRFNIIRSTVGVAGFLENTFTRSSGLCDCPGYDF</sequence>
<comment type="caution">
    <text evidence="1">The sequence shown here is derived from an EMBL/GenBank/DDBJ whole genome shotgun (WGS) entry which is preliminary data.</text>
</comment>
<dbReference type="EMBL" id="JAIWYP010000009">
    <property type="protein sequence ID" value="KAH3771573.1"/>
    <property type="molecule type" value="Genomic_DNA"/>
</dbReference>
<protein>
    <submittedName>
        <fullName evidence="1">Uncharacterized protein</fullName>
    </submittedName>
</protein>
<dbReference type="Proteomes" id="UP000828390">
    <property type="component" value="Unassembled WGS sequence"/>
</dbReference>
<evidence type="ECO:0000313" key="2">
    <source>
        <dbReference type="Proteomes" id="UP000828390"/>
    </source>
</evidence>
<organism evidence="1 2">
    <name type="scientific">Dreissena polymorpha</name>
    <name type="common">Zebra mussel</name>
    <name type="synonym">Mytilus polymorpha</name>
    <dbReference type="NCBI Taxonomy" id="45954"/>
    <lineage>
        <taxon>Eukaryota</taxon>
        <taxon>Metazoa</taxon>
        <taxon>Spiralia</taxon>
        <taxon>Lophotrochozoa</taxon>
        <taxon>Mollusca</taxon>
        <taxon>Bivalvia</taxon>
        <taxon>Autobranchia</taxon>
        <taxon>Heteroconchia</taxon>
        <taxon>Euheterodonta</taxon>
        <taxon>Imparidentia</taxon>
        <taxon>Neoheterodontei</taxon>
        <taxon>Myida</taxon>
        <taxon>Dreissenoidea</taxon>
        <taxon>Dreissenidae</taxon>
        <taxon>Dreissena</taxon>
    </lineage>
</organism>
<accession>A0A9D4IH18</accession>
<gene>
    <name evidence="1" type="ORF">DPMN_172898</name>
</gene>